<sequence>MPVRLNTTVKDKSAAIDPDSRRRVWLGSGYEQHEWILRDADGKEITVYFDVKMADGRSLIEHPLLYATAKELLFWIRAAGYASIGTAVTHYGYAKTLLHICYGLTARGFYSFSACTALDIEMICAEGAMGVDGILRASTIIKTKLAEYDTWQDVPLDYLRPRKKDFILDRLIEACNLPLNWARRELHSELKAATARLNGKTIVSVAAAKEKPVVWTQINLITSLFDALYALRAFIKAPSIRFRPFPEGPSKKAIELGITSDRTPIPPPALVMTLLEQAVRFVAQNCQRIRDLYHANLAARKAGAWHRKDAEALRRQIAKLSQACFILISAFTARRMDEIKMLERDSLAGNDADGWWMRCYINKNERLRTWIPIPNIVARAVDALCSFDAAELDPESLLFEYVDPVSGKTATLVPEQHLNEFARSVGAVEYEVDDDSGQKLSWHWQTRQFRRFFAVLYIWRYKGKFESLSHHLRHFSLETTNDYVMLDHDNARTWTKEIWNFRIEVVRDLVTGRTTYAGPMGDRLNKLAKRLRTKFSEVQIVPEVLAKTVIRQLDKMSVVLTPKAWVTCCCPRTENGCGKAACRKLAGFEPRSVGPDYASAGPTVCPGCPWALIGPENLSFVDEEIHYGTMAANDDAPTIFGELQAANVVALRSFRDGTAA</sequence>
<dbReference type="EMBL" id="JH719395">
    <property type="protein sequence ID" value="EJC80252.1"/>
    <property type="molecule type" value="Genomic_DNA"/>
</dbReference>
<keyword evidence="1" id="KW-0233">DNA recombination</keyword>
<dbReference type="OrthoDB" id="8340965at2"/>
<dbReference type="Gene3D" id="1.10.443.10">
    <property type="entry name" value="Intergrase catalytic core"/>
    <property type="match status" value="1"/>
</dbReference>
<evidence type="ECO:0000313" key="2">
    <source>
        <dbReference type="EMBL" id="EJC80252.1"/>
    </source>
</evidence>
<evidence type="ECO:0000256" key="1">
    <source>
        <dbReference type="ARBA" id="ARBA00023172"/>
    </source>
</evidence>
<organism evidence="2 3">
    <name type="scientific">Rhizobium leguminosarum bv. trifolii WSM2297</name>
    <dbReference type="NCBI Taxonomy" id="754762"/>
    <lineage>
        <taxon>Bacteria</taxon>
        <taxon>Pseudomonadati</taxon>
        <taxon>Pseudomonadota</taxon>
        <taxon>Alphaproteobacteria</taxon>
        <taxon>Hyphomicrobiales</taxon>
        <taxon>Rhizobiaceae</taxon>
        <taxon>Rhizobium/Agrobacterium group</taxon>
        <taxon>Rhizobium</taxon>
    </lineage>
</organism>
<proteinExistence type="predicted"/>
<dbReference type="GO" id="GO:0003677">
    <property type="term" value="F:DNA binding"/>
    <property type="evidence" value="ECO:0007669"/>
    <property type="project" value="InterPro"/>
</dbReference>
<dbReference type="RefSeq" id="WP_003580785.1">
    <property type="nucleotide sequence ID" value="NZ_JH719395.1"/>
</dbReference>
<dbReference type="InterPro" id="IPR013762">
    <property type="entry name" value="Integrase-like_cat_sf"/>
</dbReference>
<dbReference type="SUPFAM" id="SSF56349">
    <property type="entry name" value="DNA breaking-rejoining enzymes"/>
    <property type="match status" value="1"/>
</dbReference>
<accession>J0CAX8</accession>
<reference evidence="2 3" key="1">
    <citation type="submission" date="2012-02" db="EMBL/GenBank/DDBJ databases">
        <title>Improved High-Quality Draft Sequence of Rhizobium leguminosarum bv. trifolii WSM2297.</title>
        <authorList>
            <consortium name="US DOE Joint Genome Institute"/>
            <person name="Lucas S."/>
            <person name="Han J."/>
            <person name="Lapidus A."/>
            <person name="Cheng J.-F."/>
            <person name="Goodwin L."/>
            <person name="Pitluck S."/>
            <person name="Peters L."/>
            <person name="Ovchinnikova G."/>
            <person name="Zhang X."/>
            <person name="Detter J.C."/>
            <person name="Han C."/>
            <person name="Tapia R."/>
            <person name="Land M."/>
            <person name="Hauser L."/>
            <person name="Kyrpides N."/>
            <person name="Ivanova N."/>
            <person name="Pagani I."/>
            <person name="Brau L."/>
            <person name="Yates R."/>
            <person name="O'Hara G."/>
            <person name="Rui T."/>
            <person name="Howieson J."/>
            <person name="Reeve W."/>
            <person name="Woyke T."/>
        </authorList>
    </citation>
    <scope>NUCLEOTIDE SEQUENCE [LARGE SCALE GENOMIC DNA]</scope>
    <source>
        <strain evidence="2 3">WSM2297</strain>
    </source>
</reference>
<dbReference type="Proteomes" id="UP000005732">
    <property type="component" value="Unassembled WGS sequence"/>
</dbReference>
<dbReference type="InterPro" id="IPR011010">
    <property type="entry name" value="DNA_brk_join_enz"/>
</dbReference>
<dbReference type="HOGENOM" id="CLU_414394_0_0_5"/>
<evidence type="ECO:0008006" key="4">
    <source>
        <dbReference type="Google" id="ProtNLM"/>
    </source>
</evidence>
<name>J0CAX8_RHILT</name>
<dbReference type="GO" id="GO:0015074">
    <property type="term" value="P:DNA integration"/>
    <property type="evidence" value="ECO:0007669"/>
    <property type="project" value="InterPro"/>
</dbReference>
<dbReference type="AlphaFoldDB" id="J0CAX8"/>
<gene>
    <name evidence="2" type="ORF">Rleg4DRAFT_1873</name>
</gene>
<evidence type="ECO:0000313" key="3">
    <source>
        <dbReference type="Proteomes" id="UP000005732"/>
    </source>
</evidence>
<protein>
    <recommendedName>
        <fullName evidence="4">Phage integrase family protein</fullName>
    </recommendedName>
</protein>
<dbReference type="GO" id="GO:0006310">
    <property type="term" value="P:DNA recombination"/>
    <property type="evidence" value="ECO:0007669"/>
    <property type="project" value="UniProtKB-KW"/>
</dbReference>